<accession>A0A7R7FTL2</accession>
<sequence>MMQIKKLMKAWPLKVQRSQVETPKLEVKRGKCGGGSSQR</sequence>
<evidence type="ECO:0000313" key="1">
    <source>
        <dbReference type="EMBL" id="BCO11513.1"/>
    </source>
</evidence>
<evidence type="ECO:0000313" key="2">
    <source>
        <dbReference type="Proteomes" id="UP000515472"/>
    </source>
</evidence>
<gene>
    <name evidence="1" type="ORF">GEOBRER4_n2995</name>
</gene>
<name>A0A7R7FTL2_9BACT</name>
<organism evidence="1 2">
    <name type="scientific">Citrifermentans bremense</name>
    <dbReference type="NCBI Taxonomy" id="60035"/>
    <lineage>
        <taxon>Bacteria</taxon>
        <taxon>Pseudomonadati</taxon>
        <taxon>Thermodesulfobacteriota</taxon>
        <taxon>Desulfuromonadia</taxon>
        <taxon>Geobacterales</taxon>
        <taxon>Geobacteraceae</taxon>
        <taxon>Citrifermentans</taxon>
    </lineage>
</organism>
<reference evidence="1 2" key="1">
    <citation type="submission" date="2020-06" db="EMBL/GenBank/DDBJ databases">
        <title>Interaction of electrochemicaly active bacteria, Geobacter bremensis R4 on different carbon anode.</title>
        <authorList>
            <person name="Meng L."/>
            <person name="Yoshida N."/>
        </authorList>
    </citation>
    <scope>NUCLEOTIDE SEQUENCE [LARGE SCALE GENOMIC DNA]</scope>
    <source>
        <strain evidence="1 2">R4</strain>
    </source>
</reference>
<keyword evidence="2" id="KW-1185">Reference proteome</keyword>
<dbReference type="Proteomes" id="UP000515472">
    <property type="component" value="Chromosome"/>
</dbReference>
<dbReference type="AlphaFoldDB" id="A0A7R7FTL2"/>
<proteinExistence type="predicted"/>
<dbReference type="EMBL" id="AP023213">
    <property type="protein sequence ID" value="BCO11513.1"/>
    <property type="molecule type" value="Genomic_DNA"/>
</dbReference>
<protein>
    <submittedName>
        <fullName evidence="1">Uncharacterized protein</fullName>
    </submittedName>
</protein>